<protein>
    <submittedName>
        <fullName evidence="4">Putative dynein heavy chain</fullName>
    </submittedName>
</protein>
<dbReference type="InterPro" id="IPR035706">
    <property type="entry name" value="AAA_9"/>
</dbReference>
<feature type="domain" description="Dynein heavy chain ATP-binding dynein motor region" evidence="3">
    <location>
        <begin position="170"/>
        <end position="246"/>
    </location>
</feature>
<organism evidence="4 5">
    <name type="scientific">Trypanosoma cruzi</name>
    <dbReference type="NCBI Taxonomy" id="5693"/>
    <lineage>
        <taxon>Eukaryota</taxon>
        <taxon>Discoba</taxon>
        <taxon>Euglenozoa</taxon>
        <taxon>Kinetoplastea</taxon>
        <taxon>Metakinetoplastina</taxon>
        <taxon>Trypanosomatida</taxon>
        <taxon>Trypanosomatidae</taxon>
        <taxon>Trypanosoma</taxon>
        <taxon>Schizotrypanum</taxon>
    </lineage>
</organism>
<dbReference type="InterPro" id="IPR027417">
    <property type="entry name" value="P-loop_NTPase"/>
</dbReference>
<dbReference type="Proteomes" id="UP000246078">
    <property type="component" value="Unassembled WGS sequence"/>
</dbReference>
<accession>A0A2V2WN36</accession>
<evidence type="ECO:0000259" key="3">
    <source>
        <dbReference type="Pfam" id="PF12781"/>
    </source>
</evidence>
<dbReference type="Gene3D" id="1.20.920.20">
    <property type="match status" value="1"/>
</dbReference>
<feature type="coiled-coil region" evidence="1">
    <location>
        <begin position="25"/>
        <end position="80"/>
    </location>
</feature>
<dbReference type="Gene3D" id="3.40.50.300">
    <property type="entry name" value="P-loop containing nucleotide triphosphate hydrolases"/>
    <property type="match status" value="1"/>
</dbReference>
<evidence type="ECO:0000256" key="1">
    <source>
        <dbReference type="SAM" id="Coils"/>
    </source>
</evidence>
<dbReference type="SUPFAM" id="SSF57997">
    <property type="entry name" value="Tropomyosin"/>
    <property type="match status" value="1"/>
</dbReference>
<name>A0A2V2WN36_TRYCR</name>
<dbReference type="Pfam" id="PF12781">
    <property type="entry name" value="AAA_9"/>
    <property type="match status" value="1"/>
</dbReference>
<dbReference type="EMBL" id="PRFC01000073">
    <property type="protein sequence ID" value="PWV09981.1"/>
    <property type="molecule type" value="Genomic_DNA"/>
</dbReference>
<dbReference type="GO" id="GO:0045505">
    <property type="term" value="F:dynein intermediate chain binding"/>
    <property type="evidence" value="ECO:0007669"/>
    <property type="project" value="InterPro"/>
</dbReference>
<dbReference type="InterPro" id="IPR026983">
    <property type="entry name" value="DHC"/>
</dbReference>
<proteinExistence type="predicted"/>
<evidence type="ECO:0000259" key="2">
    <source>
        <dbReference type="Pfam" id="PF12777"/>
    </source>
</evidence>
<dbReference type="GO" id="GO:0007018">
    <property type="term" value="P:microtubule-based movement"/>
    <property type="evidence" value="ECO:0007669"/>
    <property type="project" value="InterPro"/>
</dbReference>
<dbReference type="PANTHER" id="PTHR22878:SF68">
    <property type="entry name" value="DYNEIN HEAVY CHAIN 6, AXONEMAL-LIKE"/>
    <property type="match status" value="1"/>
</dbReference>
<gene>
    <name evidence="4" type="ORF">C3747_73g52</name>
</gene>
<dbReference type="GO" id="GO:0051959">
    <property type="term" value="F:dynein light intermediate chain binding"/>
    <property type="evidence" value="ECO:0007669"/>
    <property type="project" value="InterPro"/>
</dbReference>
<evidence type="ECO:0000313" key="4">
    <source>
        <dbReference type="EMBL" id="PWV09981.1"/>
    </source>
</evidence>
<comment type="caution">
    <text evidence="4">The sequence shown here is derived from an EMBL/GenBank/DDBJ whole genome shotgun (WGS) entry which is preliminary data.</text>
</comment>
<dbReference type="Pfam" id="PF12777">
    <property type="entry name" value="MT"/>
    <property type="match status" value="1"/>
</dbReference>
<dbReference type="GO" id="GO:0030286">
    <property type="term" value="C:dynein complex"/>
    <property type="evidence" value="ECO:0007669"/>
    <property type="project" value="InterPro"/>
</dbReference>
<feature type="domain" description="Dynein heavy chain coiled coil stalk" evidence="2">
    <location>
        <begin position="1"/>
        <end position="139"/>
    </location>
</feature>
<dbReference type="InterPro" id="IPR024743">
    <property type="entry name" value="Dynein_HC_stalk"/>
</dbReference>
<dbReference type="VEuPathDB" id="TriTrypDB:C3747_73g52"/>
<evidence type="ECO:0000313" key="5">
    <source>
        <dbReference type="Proteomes" id="UP000246078"/>
    </source>
</evidence>
<keyword evidence="1" id="KW-0175">Coiled coil</keyword>
<reference evidence="4 5" key="1">
    <citation type="journal article" date="2018" name="Microb. Genom.">
        <title>Expanding an expanded genome: long-read sequencing of Trypanosoma cruzi.</title>
        <authorList>
            <person name="Berna L."/>
            <person name="Rodriguez M."/>
            <person name="Chiribao M.L."/>
            <person name="Parodi-Talice A."/>
            <person name="Pita S."/>
            <person name="Rijo G."/>
            <person name="Alvarez-Valin F."/>
            <person name="Robello C."/>
        </authorList>
    </citation>
    <scope>NUCLEOTIDE SEQUENCE [LARGE SCALE GENOMIC DNA]</scope>
    <source>
        <strain evidence="4 5">TCC</strain>
    </source>
</reference>
<dbReference type="AlphaFoldDB" id="A0A2V2WN36"/>
<dbReference type="PANTHER" id="PTHR22878">
    <property type="entry name" value="DYNEIN HEAVY CHAIN 6, AXONEMAL-LIKE-RELATED"/>
    <property type="match status" value="1"/>
</dbReference>
<sequence>MCQWTHAMVKFHEVNKKVEPLRQRLAVAQEDNRVFQEKLRIAQAQLEDVARKLEKLQADKTRAEEEMNELERVVQLTEIKLGRAAMLIDGLAGEKKNWTSTMQEINENSKYLLGDMIAAAGQIAYVGPFTTLYRNDLLNGWKNELKNHGILHHAQLSVYHTLQDPIVTQGWNVNGLPTDVLSVENAIIMSNARRWPLMIDPQNQANKWIRQTYPEGIEVLKPSQKDVIKRIEYAVRSGRAVLLEKCWREH</sequence>
<dbReference type="VEuPathDB" id="TriTrypDB:TcCL_NonESM05939"/>